<dbReference type="PROSITE" id="PS51192">
    <property type="entry name" value="HELICASE_ATP_BIND_1"/>
    <property type="match status" value="1"/>
</dbReference>
<dbReference type="SMART" id="SM00487">
    <property type="entry name" value="DEXDc"/>
    <property type="match status" value="1"/>
</dbReference>
<dbReference type="Gene3D" id="3.40.50.300">
    <property type="entry name" value="P-loop containing nucleotide triphosphate hydrolases"/>
    <property type="match status" value="2"/>
</dbReference>
<dbReference type="AlphaFoldDB" id="A0A3S4BUT7"/>
<dbReference type="InterPro" id="IPR018886">
    <property type="entry name" value="UPF0547"/>
</dbReference>
<dbReference type="SUPFAM" id="SSF52540">
    <property type="entry name" value="P-loop containing nucleoside triphosphate hydrolases"/>
    <property type="match status" value="1"/>
</dbReference>
<evidence type="ECO:0000313" key="5">
    <source>
        <dbReference type="Proteomes" id="UP000289200"/>
    </source>
</evidence>
<dbReference type="Proteomes" id="UP000289200">
    <property type="component" value="Unassembled WGS sequence"/>
</dbReference>
<dbReference type="GO" id="GO:0004386">
    <property type="term" value="F:helicase activity"/>
    <property type="evidence" value="ECO:0007669"/>
    <property type="project" value="UniProtKB-KW"/>
</dbReference>
<feature type="domain" description="Helicase ATP-binding" evidence="1">
    <location>
        <begin position="17"/>
        <end position="159"/>
    </location>
</feature>
<proteinExistence type="predicted"/>
<sequence>MIELRPYQRAAIDALWDFWGRGGGNPLVEMATGTGKSVVIATLVRELIETYPDMRVLMLVHVRELVAQNFQALVRTWPQAPAGINSAGLGRRDRFSQVLFASIQSVQRDDCHSIGKRDIVLVDEAHLIPRAGDGMYQKLLGRLRDGVPDMRIAGFTATPYRLDSGRLDRGEGRLFDQIAYSYGIGRGIDDGYLSQLVSKATATALDTRGVARRGGEFVAGALEVAVDKDWITRAAVDEIVTFGADRRSWLVFCSGVQHAAHVAEEIRSRGVSCAAVTGETPSGERDRLIAAFKAGQIRCLTNAMVLTTGFDAPQVDLVAMLRPTLSTGLYVQIVGRGTRLADGKENCLILDFAGNVRRHGPVDAVEPGAGPKGGEGDGEAEVRAKECPECATLVALNARACPTCGHEWPVRDEPKHEATADAETAIISRGAPAWVAVDAVKYYRHEKYGSPPSMRVEYLAGMTVHREWVCFQHVGFARSKAESWWIRAIAGHGLMSPPRTTDEALSRLAELRCPAAIQVRPSGKYFEVVGRRYEQRERAA</sequence>
<dbReference type="OrthoDB" id="5194627at2"/>
<dbReference type="Pfam" id="PF04851">
    <property type="entry name" value="ResIII"/>
    <property type="match status" value="1"/>
</dbReference>
<evidence type="ECO:0000313" key="3">
    <source>
        <dbReference type="EMBL" id="VCU06599.1"/>
    </source>
</evidence>
<dbReference type="InterPro" id="IPR050742">
    <property type="entry name" value="Helicase_Restrict-Modif_Enz"/>
</dbReference>
<dbReference type="GO" id="GO:0016787">
    <property type="term" value="F:hydrolase activity"/>
    <property type="evidence" value="ECO:0007669"/>
    <property type="project" value="InterPro"/>
</dbReference>
<reference evidence="4" key="2">
    <citation type="submission" date="2018-10" db="EMBL/GenBank/DDBJ databases">
        <authorList>
            <person name="Peiro R."/>
            <person name="Begona"/>
            <person name="Cbmso G."/>
            <person name="Lopez M."/>
            <person name="Gonzalez S."/>
            <person name="Sacristan E."/>
            <person name="Castillo E."/>
        </authorList>
    </citation>
    <scope>NUCLEOTIDE SEQUENCE</scope>
    <source>
        <strain evidence="4">Rhod_genome</strain>
        <strain evidence="3">Rhod_plasmid</strain>
        <plasmid evidence="3">1</plasmid>
    </source>
</reference>
<keyword evidence="4" id="KW-0378">Hydrolase</keyword>
<evidence type="ECO:0000259" key="2">
    <source>
        <dbReference type="PROSITE" id="PS51194"/>
    </source>
</evidence>
<dbReference type="PANTHER" id="PTHR47396:SF1">
    <property type="entry name" value="ATP-DEPENDENT HELICASE IRC3-RELATED"/>
    <property type="match status" value="1"/>
</dbReference>
<keyword evidence="4" id="KW-0347">Helicase</keyword>
<keyword evidence="4" id="KW-0067">ATP-binding</keyword>
<dbReference type="PANTHER" id="PTHR47396">
    <property type="entry name" value="TYPE I RESTRICTION ENZYME ECOKI R PROTEIN"/>
    <property type="match status" value="1"/>
</dbReference>
<dbReference type="Pfam" id="PF00271">
    <property type="entry name" value="Helicase_C"/>
    <property type="match status" value="1"/>
</dbReference>
<reference evidence="5" key="1">
    <citation type="submission" date="2018-10" db="EMBL/GenBank/DDBJ databases">
        <authorList>
            <person name="Peiro R."/>
            <person name="Begona"/>
            <person name="Cbmso G."/>
            <person name="Lopez M."/>
            <person name="Gonzalez S."/>
            <person name="Sacristan E."/>
            <person name="Castillo E."/>
        </authorList>
    </citation>
    <scope>NUCLEOTIDE SEQUENCE [LARGE SCALE GENOMIC DNA]</scope>
</reference>
<organism evidence="4 5">
    <name type="scientific">Rhodoplanes serenus</name>
    <dbReference type="NCBI Taxonomy" id="200615"/>
    <lineage>
        <taxon>Bacteria</taxon>
        <taxon>Pseudomonadati</taxon>
        <taxon>Pseudomonadota</taxon>
        <taxon>Alphaproteobacteria</taxon>
        <taxon>Hyphomicrobiales</taxon>
        <taxon>Nitrobacteraceae</taxon>
        <taxon>Rhodoplanes</taxon>
    </lineage>
</organism>
<dbReference type="GO" id="GO:0003677">
    <property type="term" value="F:DNA binding"/>
    <property type="evidence" value="ECO:0007669"/>
    <property type="project" value="InterPro"/>
</dbReference>
<gene>
    <name evidence="4" type="primary">radD_2</name>
    <name evidence="3" type="synonym">radD</name>
    <name evidence="4" type="ORF">RHODGE_RHODGE_01009</name>
    <name evidence="3" type="ORF">RHODPL_RHODPL_00047</name>
</gene>
<protein>
    <submittedName>
        <fullName evidence="4">DNA repair helicase RadD</fullName>
    </submittedName>
</protein>
<name>A0A3S4BUT7_9BRAD</name>
<dbReference type="InterPro" id="IPR001650">
    <property type="entry name" value="Helicase_C-like"/>
</dbReference>
<evidence type="ECO:0000313" key="4">
    <source>
        <dbReference type="EMBL" id="VCU07859.1"/>
    </source>
</evidence>
<evidence type="ECO:0000259" key="1">
    <source>
        <dbReference type="PROSITE" id="PS51192"/>
    </source>
</evidence>
<dbReference type="EMBL" id="UWOC01000077">
    <property type="protein sequence ID" value="VCU07859.1"/>
    <property type="molecule type" value="Genomic_DNA"/>
</dbReference>
<dbReference type="GO" id="GO:0005524">
    <property type="term" value="F:ATP binding"/>
    <property type="evidence" value="ECO:0007669"/>
    <property type="project" value="InterPro"/>
</dbReference>
<keyword evidence="3" id="KW-0614">Plasmid</keyword>
<dbReference type="RefSeq" id="WP_129608032.1">
    <property type="nucleotide sequence ID" value="NZ_LR026982.1"/>
</dbReference>
<keyword evidence="5" id="KW-1185">Reference proteome</keyword>
<dbReference type="GO" id="GO:0005829">
    <property type="term" value="C:cytosol"/>
    <property type="evidence" value="ECO:0007669"/>
    <property type="project" value="TreeGrafter"/>
</dbReference>
<geneLocation type="plasmid" evidence="3">
    <name>1</name>
</geneLocation>
<dbReference type="EMBL" id="LR026982">
    <property type="protein sequence ID" value="VCU06599.1"/>
    <property type="molecule type" value="Genomic_DNA"/>
</dbReference>
<dbReference type="InterPro" id="IPR006935">
    <property type="entry name" value="Helicase/UvrB_N"/>
</dbReference>
<accession>A0A3S4BUT7</accession>
<dbReference type="PROSITE" id="PS51194">
    <property type="entry name" value="HELICASE_CTER"/>
    <property type="match status" value="1"/>
</dbReference>
<dbReference type="InterPro" id="IPR014001">
    <property type="entry name" value="Helicase_ATP-bd"/>
</dbReference>
<feature type="domain" description="Helicase C-terminal" evidence="2">
    <location>
        <begin position="235"/>
        <end position="383"/>
    </location>
</feature>
<dbReference type="InterPro" id="IPR027417">
    <property type="entry name" value="P-loop_NTPase"/>
</dbReference>
<keyword evidence="4" id="KW-0547">Nucleotide-binding</keyword>
<dbReference type="SMART" id="SM00490">
    <property type="entry name" value="HELICc"/>
    <property type="match status" value="1"/>
</dbReference>
<dbReference type="Pfam" id="PF10571">
    <property type="entry name" value="UPF0547"/>
    <property type="match status" value="1"/>
</dbReference>